<dbReference type="Gene3D" id="1.20.120.330">
    <property type="entry name" value="Nucleotidyltransferases domain 2"/>
    <property type="match status" value="1"/>
</dbReference>
<proteinExistence type="predicted"/>
<dbReference type="Proteomes" id="UP000828390">
    <property type="component" value="Unassembled WGS sequence"/>
</dbReference>
<comment type="caution">
    <text evidence="2">The sequence shown here is derived from an EMBL/GenBank/DDBJ whole genome shotgun (WGS) entry which is preliminary data.</text>
</comment>
<evidence type="ECO:0000313" key="2">
    <source>
        <dbReference type="EMBL" id="KAH3801215.1"/>
    </source>
</evidence>
<dbReference type="InterPro" id="IPR036869">
    <property type="entry name" value="J_dom_sf"/>
</dbReference>
<evidence type="ECO:0000313" key="3">
    <source>
        <dbReference type="Proteomes" id="UP000828390"/>
    </source>
</evidence>
<dbReference type="InterPro" id="IPR036890">
    <property type="entry name" value="HATPase_C_sf"/>
</dbReference>
<organism evidence="2 3">
    <name type="scientific">Dreissena polymorpha</name>
    <name type="common">Zebra mussel</name>
    <name type="synonym">Mytilus polymorpha</name>
    <dbReference type="NCBI Taxonomy" id="45954"/>
    <lineage>
        <taxon>Eukaryota</taxon>
        <taxon>Metazoa</taxon>
        <taxon>Spiralia</taxon>
        <taxon>Lophotrochozoa</taxon>
        <taxon>Mollusca</taxon>
        <taxon>Bivalvia</taxon>
        <taxon>Autobranchia</taxon>
        <taxon>Heteroconchia</taxon>
        <taxon>Euheterodonta</taxon>
        <taxon>Imparidentia</taxon>
        <taxon>Neoheterodontei</taxon>
        <taxon>Myida</taxon>
        <taxon>Dreissenoidea</taxon>
        <taxon>Dreissenidae</taxon>
        <taxon>Dreissena</taxon>
    </lineage>
</organism>
<gene>
    <name evidence="2" type="ORF">DPMN_154862</name>
</gene>
<dbReference type="EMBL" id="JAIWYP010000007">
    <property type="protein sequence ID" value="KAH3801215.1"/>
    <property type="molecule type" value="Genomic_DNA"/>
</dbReference>
<sequence length="3309" mass="380661">MPENIFIVAKTIDSVVQFEDKINDKAKALQEYIENNPGVLRQTLMLGKSLGDEIKGLSCFVYCTPEECEWHDRLPQLLKWFSTKNRVCCPTHMKEIKFWPLICSSMPIIKTRSTELSSFFGWNIPPSAKEIILQLKSIQQCSISSDVMFELLTVLKTIYQALSLQSTPVVREAIVSNALVWTADNFQDPAKVIVKQVEDDIELKPYMYFLPSELGSLHTFFTWLGCHSRQDQNVLVSVLQCMQTKYLSRKFSQAETKKDFKCAQMILERLAEADIDSSWASDNILVVVHSNSDHTIKFAKLSECVYEDDPACSNDVVDGESIYYVHEQIPFSTIEKLGVKSVTGLSLADAQDFDHWGQRESFTTRLRSLLRDGYTDGLSVPKELLQNADDAGATELCFVYDERKHSDSRERLISKSLADFQGSALWCYNNKVFSEKDLQNIKRFNDSAKVDDLSTIGKFGLGFNAVYNITDIPSFISGADMLIFDPHEKYLIDPLTKKTTRGKRIPLSKRTLVKRHTDQFKPFQDMFGCNVLNDPFTRYQGTLFRFPLRTAQQADMSEICKTVYSHNEVLCLLKMFMNSAEQLLLFCQNVSSIKLYHISADAVSANDMKIMYTVRKESIKLTDEKCTSFQTGILAKAVSVHKQQRGSCIEEHHSITIRQTFFDNATLFPKVNWPKSDVKSTWLITWVLQYRPSHLETFDAIPLVAVATLCKTENDLTPQALEKKPVEDCNSGHIFCFLPLPITTGFSFHINGCFIVTDDRQRLVLMNEDDKKGGSRSAADTWNTYLLQYPLVKALVRQIQKTQHFCQTQEDAYRLWPRNCKPDVTPLVNSFYREIVDHHIPIFSDRGNCLPFNQILILTEHPETQVFKYLLHFLMHVPFNKYKTVVDVPDYVCKNIRWYNNDRKSIIENAFISMPEALLHFLHNISDTYWTDKLITRNNLLAHAIMVADADMKICLRTLPCIPTAPNGRLRCVLDLIHPHSKLSKLFSESDERFITKCESLNCPKIHVILTEYGMNSLSLPSELIIDRCRSLETLSKKCVICTKQRLRFILTYLAESKVPQEIVDQLQHLNILPILHIPRKWTFTWKGKSLEHEVFCSGIVKCSKHVNEISQSLVLGHPCTLFRMHCRHCVGSVQYIVDETDSISPQLLNDLSVKDNKDLTIDLLMEQLNVVGDEFESGKGRFTGDTRKIIDEVYKALDCLTINMSKDELQRYLYSDFSLTLSKPIIAIDEVLVSVGKVARYTVKSCPPDLYGLPKVSVSRWRILEKLGVHENFSVADVLGVLKLKTEDNNKEIQLNLKSMVGILENLANCMNREGKTHEDLKEFEEYIIAPDREGRFCPANQLALEDNVMTTKTKLRLLHEDVSPYIGKVIGVRSKRFQLLKQCTHAIPFGQREELTTRLNGLLKDYPSDEIMYELIQNADDAGACEIHFIKYFEQKQVGKSLEHGQILQPALCIYNTSCFTERDFQGIQKLGIGSKADDPSKTGQFGLGFNAVYHVTDFPSFLTKGPNLGENGQVCMFDPLLTHIRDILDGEPGIRYNVDDLNADFPDTTIGFPTITGSCGTMFRLPLRQEESKISKSCFTLDDVDILLEKFISVMPNCMHFLRHIRKMKISRYENGDYVDEYVVESEITNKEDRKQQCDFFKEIHTLIESNIMHDDMFNANPLDVAYKMRIHDTRGVDTTWLIVHQFGSIRCEGKDFHEMREIFRQEELRFLPTGGVSIQLCSKNVRESLKPILQHVETEHKSAKLLQTFQLPPTGSTYGHFPQAGRHTQSQTANGNLYCFLPLPGKTGLPFNVNGHFSVDRARRGLLEDGYRQKWNNFLLSFIVTEALIKALKYLQKYWIEENTDILLEKVHLKSCLCIYFSHFPRHEIATDGFWKYFVEEFYRVVIEKQIQLFPVILEHEVQTVPTAEMRYCIVEWIHLATNLQSLDGGVADTLHLFWENKESHDESCIRRVLGRMAIQVSSTDLDVVATMNKAGQTNVIKTDPLVLAYLVKGLITTLNCNLQGTVLENIDTAHSFLKYLLLNEKFDDEIEALPLCITNNCILRKFKTDNPIFCSEYFEILSGSFDRFVHSHLVYLLKREKLFEANVLARFTLHEFIDLLPLSFRSDVFCKNDAISWQNSDPNPVEPVIVRRIFEFILQESKESEHFGDSRKLYAVFKENIRLISHWSFLPSKTPVTGGFNHELIPINRAYSLLSNASKHELRTILSKINIPTVDKDVLKITRYFDQYVVVDAVKSMISSPSKPDEFLKCLHYHKIRIKNCKLTVEEADHILRIFSQNITVLSKTFKDEAKQLLKEIPLYASLQNQMLVSLDDSTDIIVLTNTIPCGGLHEWASRQGKIIVNENIHLEDLYNYLGLPYRNELEMYLKHIFPSIYMMPSHFWLSHIRHIKDNVLTVSIGKGFSTEQNQLIQMITNLPFIEVNGNRYRANQLFDRTHPVFEAMVGEDMYLPEEYMVDGWKPFMKTIGFNVGPSGSMMINYARTLARNGAMGITAPLIHASNVLVSCLLGKYGDTFEDDVLLDLKTTRFVVPFTIDNEMSRIYRGNSPTNLFISFSGSCISQRECLCWTSLPLVHFDSDQHKMNLLEIALEPNVDSVITHCQNICHEFQNDFERNVPQFNNKAKYMEIIYSFLMRKRQVIKVERLHDTPFILISDETMIKASSVFIWGQEGSEIKPYLYSLPENLLSYGELFKLIGSPSSPTCMQYANVLAAIKYKFGNEAIPHYAMEMVRKAIKYFFDLLGTVDVKRISTVLNGISCLFLPNTHRILSKSTELIIPDNSVYRQALGEICNLNIFLGFNEMELRVPPSTFERLKKFPEHLKPSFLTEVVIETVSTVGMVELTDSPDALCYEQFLHCNDFFVGLRRLLNHENNNECSGESSCTDDEILYNTLLNARITEVIGLRTLLSYNERIVDEVSLEKDYCVKQNEIESRSGVPVYHLYYQKQVPPNPVNKTSRLHAGLTLLIENCTGGRLSKYSVMLLQEMLYFNNDPGQITRFLDKNRIPPLDDSNTNMLFPEVGTYVEDGFYPFLVQQIAPFRVHEYRYVALLIDIEDDESALEQSDIRYIYAHILQQMNIGSSSTLSIRYRVNVGLDHGGIIEVPLFRLFKFLPQNVAATSNAVVVYDIEPIGLIHFDENSERIRDMLQEAFQLFEIQDRRRIIHRLLLRWHPDRNAGHEDYATRVFNFIQHLILRLERNEELNIDAVAGPPNMSVSRYYNTFANANTTGHVYTSGFRENIEEYNKSNRQGRYVHGALQRAAVKRPGEYRRWIKQAKHDFRTGEMLLNCKEHHPKTYNWICYNCHQVFYLL</sequence>
<dbReference type="Gene3D" id="1.10.287.110">
    <property type="entry name" value="DnaJ domain"/>
    <property type="match status" value="1"/>
</dbReference>
<reference evidence="2" key="1">
    <citation type="journal article" date="2019" name="bioRxiv">
        <title>The Genome of the Zebra Mussel, Dreissena polymorpha: A Resource for Invasive Species Research.</title>
        <authorList>
            <person name="McCartney M.A."/>
            <person name="Auch B."/>
            <person name="Kono T."/>
            <person name="Mallez S."/>
            <person name="Zhang Y."/>
            <person name="Obille A."/>
            <person name="Becker A."/>
            <person name="Abrahante J.E."/>
            <person name="Garbe J."/>
            <person name="Badalamenti J.P."/>
            <person name="Herman A."/>
            <person name="Mangelson H."/>
            <person name="Liachko I."/>
            <person name="Sullivan S."/>
            <person name="Sone E.D."/>
            <person name="Koren S."/>
            <person name="Silverstein K.A.T."/>
            <person name="Beckman K.B."/>
            <person name="Gohl D.M."/>
        </authorList>
    </citation>
    <scope>NUCLEOTIDE SEQUENCE</scope>
    <source>
        <strain evidence="2">Duluth1</strain>
        <tissue evidence="2">Whole animal</tissue>
    </source>
</reference>
<feature type="domain" description="Sacsin/Nov" evidence="1">
    <location>
        <begin position="1394"/>
        <end position="1619"/>
    </location>
</feature>
<dbReference type="PANTHER" id="PTHR15600">
    <property type="entry name" value="SACSIN"/>
    <property type="match status" value="1"/>
</dbReference>
<name>A0A9D4J7D5_DREPO</name>
<reference evidence="2" key="2">
    <citation type="submission" date="2020-11" db="EMBL/GenBank/DDBJ databases">
        <authorList>
            <person name="McCartney M.A."/>
            <person name="Auch B."/>
            <person name="Kono T."/>
            <person name="Mallez S."/>
            <person name="Becker A."/>
            <person name="Gohl D.M."/>
            <person name="Silverstein K.A.T."/>
            <person name="Koren S."/>
            <person name="Bechman K.B."/>
            <person name="Herman A."/>
            <person name="Abrahante J.E."/>
            <person name="Garbe J."/>
        </authorList>
    </citation>
    <scope>NUCLEOTIDE SEQUENCE</scope>
    <source>
        <strain evidence="2">Duluth1</strain>
        <tissue evidence="2">Whole animal</tissue>
    </source>
</reference>
<feature type="domain" description="Sacsin/Nov" evidence="1">
    <location>
        <begin position="360"/>
        <end position="604"/>
    </location>
</feature>
<dbReference type="Pfam" id="PF25794">
    <property type="entry name" value="SACS"/>
    <property type="match status" value="2"/>
</dbReference>
<evidence type="ECO:0000259" key="1">
    <source>
        <dbReference type="Pfam" id="PF25794"/>
    </source>
</evidence>
<dbReference type="InterPro" id="IPR052972">
    <property type="entry name" value="Sacsin_chaperone_reg"/>
</dbReference>
<dbReference type="SUPFAM" id="SSF55874">
    <property type="entry name" value="ATPase domain of HSP90 chaperone/DNA topoisomerase II/histidine kinase"/>
    <property type="match status" value="2"/>
</dbReference>
<dbReference type="Gene3D" id="3.30.565.10">
    <property type="entry name" value="Histidine kinase-like ATPase, C-terminal domain"/>
    <property type="match status" value="1"/>
</dbReference>
<protein>
    <recommendedName>
        <fullName evidence="1">Sacsin/Nov domain-containing protein</fullName>
    </recommendedName>
</protein>
<dbReference type="NCBIfam" id="NF047352">
    <property type="entry name" value="P_loop_sacsin"/>
    <property type="match status" value="2"/>
</dbReference>
<dbReference type="GO" id="GO:0030544">
    <property type="term" value="F:Hsp70 protein binding"/>
    <property type="evidence" value="ECO:0007669"/>
    <property type="project" value="TreeGrafter"/>
</dbReference>
<dbReference type="PANTHER" id="PTHR15600:SF42">
    <property type="entry name" value="SACSIN"/>
    <property type="match status" value="1"/>
</dbReference>
<keyword evidence="3" id="KW-1185">Reference proteome</keyword>
<accession>A0A9D4J7D5</accession>
<dbReference type="InterPro" id="IPR058210">
    <property type="entry name" value="SACS/Nov_dom"/>
</dbReference>